<keyword evidence="4" id="KW-1185">Reference proteome</keyword>
<feature type="transmembrane region" description="Helical" evidence="2">
    <location>
        <begin position="148"/>
        <end position="175"/>
    </location>
</feature>
<keyword evidence="2" id="KW-0812">Transmembrane</keyword>
<dbReference type="Proteomes" id="UP000728185">
    <property type="component" value="Unassembled WGS sequence"/>
</dbReference>
<feature type="region of interest" description="Disordered" evidence="1">
    <location>
        <begin position="605"/>
        <end position="646"/>
    </location>
</feature>
<evidence type="ECO:0000256" key="2">
    <source>
        <dbReference type="SAM" id="Phobius"/>
    </source>
</evidence>
<feature type="region of interest" description="Disordered" evidence="1">
    <location>
        <begin position="467"/>
        <end position="562"/>
    </location>
</feature>
<sequence length="662" mass="72851">MSRQNVPSVDGLRILSTFDVTPSSMDSRSLRLKWSWNSTELAKRLVRRTKITHFSDVGLTVNNGTVLDDPTTDSYTLGGLQPDTRYTVCIHITRDRHPNVASEATNSGQMWKSQFSGLHRIGSRAASQLSESGQKVIERQCRVTITSWFHWPALISSLVGILIAVLISFTIFMVLKRAQARLEKARRDQKKVYCTDHTHSVSGKHVNSTMIATSTQDHALQCHHHHHRCPNCNMHAVHTSISTSSVPSAATSTSSSVPIPHYHHHHHHHHHHHKHRHRHCTHRHPVPPRINSPGTIPLIDVEGEKSPTGNPKISPSGDLLSIDIAHSLSGSDSYQFSSTTSADERMSSSVTQPTVATIQAKKMLNTSVTNSLSPNNFVPGQERKRTVSFLLSERKKSITEKLRSKSIDKSILDSWSARKLSFGIRKAKKAASRHSAGEGANNIPQVTVTKPDIVDSSCVLIPRERSTSGVLTEDPAQQKQQQQQQQNQTANTADQYQKTVHNEQSSIQSFATDPSIQSSSNSKPTTPPKQNTNVLSPILPDREASSVNSSVLDSDREVNEARPTVVPTALSVPGFKVAVDQTPDPGRWITGARDSHRLLCVTQSGTTPVTSSLSSTASTTSSKDRTSLSPLSPTPCVFDRSPVQPHQTQDSSIFFTQLIETL</sequence>
<dbReference type="AlphaFoldDB" id="A0A8E0VFJ2"/>
<evidence type="ECO:0008006" key="5">
    <source>
        <dbReference type="Google" id="ProtNLM"/>
    </source>
</evidence>
<comment type="caution">
    <text evidence="3">The sequence shown here is derived from an EMBL/GenBank/DDBJ whole genome shotgun (WGS) entry which is preliminary data.</text>
</comment>
<evidence type="ECO:0000256" key="1">
    <source>
        <dbReference type="SAM" id="MobiDB-lite"/>
    </source>
</evidence>
<feature type="region of interest" description="Disordered" evidence="1">
    <location>
        <begin position="244"/>
        <end position="294"/>
    </location>
</feature>
<evidence type="ECO:0000313" key="4">
    <source>
        <dbReference type="Proteomes" id="UP000728185"/>
    </source>
</evidence>
<feature type="compositionally biased region" description="Polar residues" evidence="1">
    <location>
        <begin position="498"/>
        <end position="517"/>
    </location>
</feature>
<dbReference type="EMBL" id="LUCM01010709">
    <property type="protein sequence ID" value="KAA0185115.1"/>
    <property type="molecule type" value="Genomic_DNA"/>
</dbReference>
<feature type="compositionally biased region" description="Low complexity" evidence="1">
    <location>
        <begin position="477"/>
        <end position="497"/>
    </location>
</feature>
<feature type="compositionally biased region" description="Low complexity" evidence="1">
    <location>
        <begin position="244"/>
        <end position="259"/>
    </location>
</feature>
<feature type="compositionally biased region" description="Basic residues" evidence="1">
    <location>
        <begin position="261"/>
        <end position="286"/>
    </location>
</feature>
<dbReference type="InterPro" id="IPR013783">
    <property type="entry name" value="Ig-like_fold"/>
</dbReference>
<dbReference type="OrthoDB" id="6249413at2759"/>
<keyword evidence="2" id="KW-0472">Membrane</keyword>
<keyword evidence="2" id="KW-1133">Transmembrane helix</keyword>
<name>A0A8E0VFJ2_9TREM</name>
<dbReference type="SUPFAM" id="SSF49265">
    <property type="entry name" value="Fibronectin type III"/>
    <property type="match status" value="1"/>
</dbReference>
<protein>
    <recommendedName>
        <fullName evidence="5">Fibronectin type-III domain-containing protein</fullName>
    </recommendedName>
</protein>
<organism evidence="3 4">
    <name type="scientific">Fasciolopsis buskii</name>
    <dbReference type="NCBI Taxonomy" id="27845"/>
    <lineage>
        <taxon>Eukaryota</taxon>
        <taxon>Metazoa</taxon>
        <taxon>Spiralia</taxon>
        <taxon>Lophotrochozoa</taxon>
        <taxon>Platyhelminthes</taxon>
        <taxon>Trematoda</taxon>
        <taxon>Digenea</taxon>
        <taxon>Plagiorchiida</taxon>
        <taxon>Echinostomata</taxon>
        <taxon>Echinostomatoidea</taxon>
        <taxon>Fasciolidae</taxon>
        <taxon>Fasciolopsis</taxon>
    </lineage>
</organism>
<reference evidence="3" key="1">
    <citation type="submission" date="2019-05" db="EMBL/GenBank/DDBJ databases">
        <title>Annotation for the trematode Fasciolopsis buski.</title>
        <authorList>
            <person name="Choi Y.-J."/>
        </authorList>
    </citation>
    <scope>NUCLEOTIDE SEQUENCE</scope>
    <source>
        <strain evidence="3">HT</strain>
        <tissue evidence="3">Whole worm</tissue>
    </source>
</reference>
<proteinExistence type="predicted"/>
<dbReference type="InterPro" id="IPR036116">
    <property type="entry name" value="FN3_sf"/>
</dbReference>
<evidence type="ECO:0000313" key="3">
    <source>
        <dbReference type="EMBL" id="KAA0185115.1"/>
    </source>
</evidence>
<accession>A0A8E0VFJ2</accession>
<dbReference type="Gene3D" id="2.60.40.10">
    <property type="entry name" value="Immunoglobulins"/>
    <property type="match status" value="1"/>
</dbReference>
<gene>
    <name evidence="3" type="ORF">FBUS_05791</name>
</gene>
<feature type="compositionally biased region" description="Low complexity" evidence="1">
    <location>
        <begin position="605"/>
        <end position="621"/>
    </location>
</feature>